<dbReference type="InterPro" id="IPR018162">
    <property type="entry name" value="Ala-tRNA-ligase_IIc_anticod-bd"/>
</dbReference>
<dbReference type="InterPro" id="IPR012947">
    <property type="entry name" value="tRNA_SAD"/>
</dbReference>
<evidence type="ECO:0000256" key="7">
    <source>
        <dbReference type="ARBA" id="ARBA00022833"/>
    </source>
</evidence>
<evidence type="ECO:0000256" key="9">
    <source>
        <dbReference type="ARBA" id="ARBA00022884"/>
    </source>
</evidence>
<dbReference type="GO" id="GO:0005524">
    <property type="term" value="F:ATP binding"/>
    <property type="evidence" value="ECO:0007669"/>
    <property type="project" value="UniProtKB-UniRule"/>
</dbReference>
<dbReference type="InterPro" id="IPR050058">
    <property type="entry name" value="Ala-tRNA_ligase"/>
</dbReference>
<dbReference type="Pfam" id="PF07973">
    <property type="entry name" value="tRNA_SAD"/>
    <property type="match status" value="1"/>
</dbReference>
<reference evidence="17 18" key="1">
    <citation type="submission" date="2017-04" db="EMBL/GenBank/DDBJ databases">
        <authorList>
            <person name="Veseli I.A."/>
            <person name="Tang C."/>
            <person name="Pombert J.-F."/>
        </authorList>
    </citation>
    <scope>NUCLEOTIDE SEQUENCE [LARGE SCALE GENOMIC DNA]</scope>
    <source>
        <strain evidence="17 18">ATCC 700373</strain>
    </source>
</reference>
<dbReference type="SUPFAM" id="SSF55681">
    <property type="entry name" value="Class II aaRS and biotin synthetases"/>
    <property type="match status" value="1"/>
</dbReference>
<comment type="similarity">
    <text evidence="1 14">Belongs to the class-II aminoacyl-tRNA synthetase family.</text>
</comment>
<dbReference type="FunFam" id="3.10.310.40:FF:000001">
    <property type="entry name" value="Alanine--tRNA ligase"/>
    <property type="match status" value="1"/>
</dbReference>
<feature type="binding site" evidence="14">
    <location>
        <position position="671"/>
    </location>
    <ligand>
        <name>Zn(2+)</name>
        <dbReference type="ChEBI" id="CHEBI:29105"/>
    </ligand>
</feature>
<comment type="catalytic activity">
    <reaction evidence="13 14">
        <text>tRNA(Ala) + L-alanine + ATP = L-alanyl-tRNA(Ala) + AMP + diphosphate</text>
        <dbReference type="Rhea" id="RHEA:12540"/>
        <dbReference type="Rhea" id="RHEA-COMP:9657"/>
        <dbReference type="Rhea" id="RHEA-COMP:9923"/>
        <dbReference type="ChEBI" id="CHEBI:30616"/>
        <dbReference type="ChEBI" id="CHEBI:33019"/>
        <dbReference type="ChEBI" id="CHEBI:57972"/>
        <dbReference type="ChEBI" id="CHEBI:78442"/>
        <dbReference type="ChEBI" id="CHEBI:78497"/>
        <dbReference type="ChEBI" id="CHEBI:456215"/>
        <dbReference type="EC" id="6.1.1.7"/>
    </reaction>
</comment>
<dbReference type="PRINTS" id="PR00980">
    <property type="entry name" value="TRNASYNTHALA"/>
</dbReference>
<dbReference type="InterPro" id="IPR003156">
    <property type="entry name" value="DHHA1_dom"/>
</dbReference>
<dbReference type="SMART" id="SM00863">
    <property type="entry name" value="tRNA_SAD"/>
    <property type="match status" value="1"/>
</dbReference>
<dbReference type="FunFam" id="3.30.980.10:FF:000004">
    <property type="entry name" value="Alanine--tRNA ligase, cytoplasmic"/>
    <property type="match status" value="1"/>
</dbReference>
<protein>
    <recommendedName>
        <fullName evidence="14">Alanine--tRNA ligase</fullName>
        <ecNumber evidence="14">6.1.1.7</ecNumber>
    </recommendedName>
    <alternativeName>
        <fullName evidence="14">Alanyl-tRNA synthetase</fullName>
        <shortName evidence="14">AlaRS</shortName>
    </alternativeName>
</protein>
<dbReference type="HAMAP" id="MF_00036_B">
    <property type="entry name" value="Ala_tRNA_synth_B"/>
    <property type="match status" value="1"/>
</dbReference>
<dbReference type="Gene3D" id="2.40.30.130">
    <property type="match status" value="1"/>
</dbReference>
<dbReference type="GO" id="GO:0000049">
    <property type="term" value="F:tRNA binding"/>
    <property type="evidence" value="ECO:0007669"/>
    <property type="project" value="UniProtKB-KW"/>
</dbReference>
<dbReference type="InterPro" id="IPR009000">
    <property type="entry name" value="Transl_B-barrel_sf"/>
</dbReference>
<evidence type="ECO:0000313" key="17">
    <source>
        <dbReference type="EMBL" id="ARJ49923.1"/>
    </source>
</evidence>
<keyword evidence="5 14" id="KW-0479">Metal-binding</keyword>
<dbReference type="EC" id="6.1.1.7" evidence="14"/>
<dbReference type="FunFam" id="3.30.54.20:FF:000001">
    <property type="entry name" value="Alanine--tRNA ligase"/>
    <property type="match status" value="1"/>
</dbReference>
<feature type="binding site" evidence="14">
    <location>
        <position position="565"/>
    </location>
    <ligand>
        <name>Zn(2+)</name>
        <dbReference type="ChEBI" id="CHEBI:29105"/>
    </ligand>
</feature>
<comment type="function">
    <text evidence="12 14">Catalyzes the attachment of alanine to tRNA(Ala) in a two-step reaction: alanine is first activated by ATP to form Ala-AMP and then transferred to the acceptor end of tRNA(Ala). Also edits incorrectly charged Ser-tRNA(Ala) and Gly-tRNA(Ala) via its editing domain.</text>
</comment>
<keyword evidence="4 14" id="KW-0436">Ligase</keyword>
<name>A0AAC9WIH4_9STAP</name>
<feature type="domain" description="Alanyl-transfer RNA synthetases family profile" evidence="16">
    <location>
        <begin position="4"/>
        <end position="710"/>
    </location>
</feature>
<accession>A0AAC9WIH4</accession>
<feature type="coiled-coil region" evidence="15">
    <location>
        <begin position="418"/>
        <end position="445"/>
    </location>
</feature>
<evidence type="ECO:0000256" key="15">
    <source>
        <dbReference type="SAM" id="Coils"/>
    </source>
</evidence>
<dbReference type="CDD" id="cd00673">
    <property type="entry name" value="AlaRS_core"/>
    <property type="match status" value="1"/>
</dbReference>
<dbReference type="PANTHER" id="PTHR11777:SF9">
    <property type="entry name" value="ALANINE--TRNA LIGASE, CYTOPLASMIC"/>
    <property type="match status" value="1"/>
</dbReference>
<keyword evidence="7 14" id="KW-0862">Zinc</keyword>
<dbReference type="NCBIfam" id="TIGR00344">
    <property type="entry name" value="alaS"/>
    <property type="match status" value="1"/>
</dbReference>
<dbReference type="GO" id="GO:0004813">
    <property type="term" value="F:alanine-tRNA ligase activity"/>
    <property type="evidence" value="ECO:0007669"/>
    <property type="project" value="UniProtKB-UniRule"/>
</dbReference>
<dbReference type="RefSeq" id="WP_085236042.1">
    <property type="nucleotide sequence ID" value="NZ_CP020773.1"/>
</dbReference>
<dbReference type="Gene3D" id="3.30.980.10">
    <property type="entry name" value="Threonyl-trna Synthetase, Chain A, domain 2"/>
    <property type="match status" value="1"/>
</dbReference>
<dbReference type="AlphaFoldDB" id="A0AAC9WIH4"/>
<evidence type="ECO:0000256" key="12">
    <source>
        <dbReference type="ARBA" id="ARBA00024779"/>
    </source>
</evidence>
<evidence type="ECO:0000256" key="13">
    <source>
        <dbReference type="ARBA" id="ARBA00048300"/>
    </source>
</evidence>
<dbReference type="SUPFAM" id="SSF55186">
    <property type="entry name" value="ThrRS/AlaRS common domain"/>
    <property type="match status" value="1"/>
</dbReference>
<dbReference type="GO" id="GO:0002161">
    <property type="term" value="F:aminoacyl-tRNA deacylase activity"/>
    <property type="evidence" value="ECO:0007669"/>
    <property type="project" value="TreeGrafter"/>
</dbReference>
<evidence type="ECO:0000256" key="14">
    <source>
        <dbReference type="HAMAP-Rule" id="MF_00036"/>
    </source>
</evidence>
<dbReference type="InterPro" id="IPR018164">
    <property type="entry name" value="Ala-tRNA-synth_IIc_N"/>
</dbReference>
<dbReference type="SUPFAM" id="SSF50447">
    <property type="entry name" value="Translation proteins"/>
    <property type="match status" value="1"/>
</dbReference>
<evidence type="ECO:0000256" key="8">
    <source>
        <dbReference type="ARBA" id="ARBA00022840"/>
    </source>
</evidence>
<dbReference type="Gene3D" id="3.30.54.20">
    <property type="match status" value="1"/>
</dbReference>
<evidence type="ECO:0000256" key="11">
    <source>
        <dbReference type="ARBA" id="ARBA00023146"/>
    </source>
</evidence>
<dbReference type="InterPro" id="IPR002318">
    <property type="entry name" value="Ala-tRNA-lgiase_IIc"/>
</dbReference>
<keyword evidence="9 14" id="KW-0694">RNA-binding</keyword>
<evidence type="ECO:0000259" key="16">
    <source>
        <dbReference type="PROSITE" id="PS50860"/>
    </source>
</evidence>
<dbReference type="SUPFAM" id="SSF101353">
    <property type="entry name" value="Putative anticodon-binding domain of alanyl-tRNA synthetase (AlaRS)"/>
    <property type="match status" value="1"/>
</dbReference>
<comment type="domain">
    <text evidence="14">Consists of three domains; the N-terminal catalytic domain, the editing domain and the C-terminal C-Ala domain. The editing domain removes incorrectly charged amino acids, while the C-Ala domain, along with tRNA(Ala), serves as a bridge to cooperatively bring together the editing and aminoacylation centers thus stimulating deacylation of misacylated tRNAs.</text>
</comment>
<organism evidence="17 18">
    <name type="scientific">Staphylococcus lutrae</name>
    <dbReference type="NCBI Taxonomy" id="155085"/>
    <lineage>
        <taxon>Bacteria</taxon>
        <taxon>Bacillati</taxon>
        <taxon>Bacillota</taxon>
        <taxon>Bacilli</taxon>
        <taxon>Bacillales</taxon>
        <taxon>Staphylococcaceae</taxon>
        <taxon>Staphylococcus</taxon>
    </lineage>
</organism>
<gene>
    <name evidence="14" type="primary">alaS</name>
    <name evidence="17" type="ORF">B5P37_00425</name>
</gene>
<dbReference type="KEGG" id="slz:B5P37_00425"/>
<dbReference type="Gene3D" id="3.30.930.10">
    <property type="entry name" value="Bira Bifunctional Protein, Domain 2"/>
    <property type="match status" value="1"/>
</dbReference>
<evidence type="ECO:0000313" key="18">
    <source>
        <dbReference type="Proteomes" id="UP000242864"/>
    </source>
</evidence>
<dbReference type="InterPro" id="IPR023033">
    <property type="entry name" value="Ala_tRNA_ligase_euk/bac"/>
</dbReference>
<keyword evidence="2 14" id="KW-0963">Cytoplasm</keyword>
<dbReference type="EMBL" id="CP020773">
    <property type="protein sequence ID" value="ARJ49923.1"/>
    <property type="molecule type" value="Genomic_DNA"/>
</dbReference>
<dbReference type="PROSITE" id="PS50860">
    <property type="entry name" value="AA_TRNA_LIGASE_II_ALA"/>
    <property type="match status" value="1"/>
</dbReference>
<feature type="binding site" evidence="14">
    <location>
        <position position="569"/>
    </location>
    <ligand>
        <name>Zn(2+)</name>
        <dbReference type="ChEBI" id="CHEBI:29105"/>
    </ligand>
</feature>
<keyword evidence="15" id="KW-0175">Coiled coil</keyword>
<dbReference type="GO" id="GO:0005829">
    <property type="term" value="C:cytosol"/>
    <property type="evidence" value="ECO:0007669"/>
    <property type="project" value="TreeGrafter"/>
</dbReference>
<dbReference type="FunFam" id="3.30.930.10:FF:000046">
    <property type="entry name" value="Alanine--tRNA ligase"/>
    <property type="match status" value="1"/>
</dbReference>
<keyword evidence="3 14" id="KW-0820">tRNA-binding</keyword>
<evidence type="ECO:0000256" key="4">
    <source>
        <dbReference type="ARBA" id="ARBA00022598"/>
    </source>
</evidence>
<evidence type="ECO:0000256" key="3">
    <source>
        <dbReference type="ARBA" id="ARBA00022555"/>
    </source>
</evidence>
<evidence type="ECO:0000256" key="5">
    <source>
        <dbReference type="ARBA" id="ARBA00022723"/>
    </source>
</evidence>
<dbReference type="FunFam" id="2.40.30.130:FF:000001">
    <property type="entry name" value="Alanine--tRNA ligase"/>
    <property type="match status" value="1"/>
</dbReference>
<dbReference type="Pfam" id="PF02272">
    <property type="entry name" value="DHHA1"/>
    <property type="match status" value="1"/>
</dbReference>
<sequence>MKKLKASDIRQMYIDFFVEKGHMVEPSAPLVPIDDDSLLWINSGVATLKKYFDGREIPKKPRIVNAQKSIRTNDIENVGFTARHHTFFEMLGNFSIGDYFKREAIEFAWEFLTSERWMAMDPEKLYVTIHPEDTEAYDLWTEVIGLTEDRIIRIEGNFWDIGEGPSGPNTEIFYDRGEAYGQDDPAEEMYPGGENERYLEVWNLVFSEFNHNKDHTYTPLPSKNIDTGMGLERMASISQDVRTNYETDLFIPIIEQVEQISGKKYLSNDNDDIAFKVIADHIRTIAFAISDGALPANEGRGYVLRRLLRRAVRFSQNLNINVPFMYRLVDVVADIMEPYYPNVKEKAAFIARVIKSEEERFHETLEEGLTILNELIQTAKSTNHLISGEDAFKLYDTYGFPIELTEEITLNEGLSIDMDAFKAHMETQRERARKARQNSQSMQVQSEVLKQIQTKSQFLGYQQFEAHATMTDIIHDGTRVSSADSGETIHFILDQTPFYAVSGGQVADKGVVRNDQFEIQVTDVIKAPNGQNLHTGIIQYGEVREGASVTATIDQNARTAIMKNHSATHLLHAALKSVLGEHVNQAGSLVDSERLRFDFSHIAPMTAEEIKQVEDRVNEQIWNHLSVDIEEMKIDEAKEKGAMALFGEKYGDIVRVVDMSPFSIELCGGTHVQNTSEIGLFKITSESGTGAGVRRIEAVTGQNAFLYLEHYLNEFNAIKSRVKAKTDAQVIEKVEQLQENEKALKQTIDEKNRALNALKMGNIKDQVETINDLPVLITEVEVDDAKAIRTTMDDFKSQLQETVIVLASHVGGKVTLIASVPKPLTDRIKAGDLIKNMAPIVGGKGGGRPDMAQGGGTEPEKITEALQFIKKYIKSLS</sequence>
<keyword evidence="18" id="KW-1185">Reference proteome</keyword>
<dbReference type="InterPro" id="IPR018163">
    <property type="entry name" value="Thr/Ala-tRNA-synth_IIc_edit"/>
</dbReference>
<dbReference type="InterPro" id="IPR018165">
    <property type="entry name" value="Ala-tRNA-synth_IIc_core"/>
</dbReference>
<feature type="binding site" evidence="14">
    <location>
        <position position="667"/>
    </location>
    <ligand>
        <name>Zn(2+)</name>
        <dbReference type="ChEBI" id="CHEBI:29105"/>
    </ligand>
</feature>
<proteinExistence type="inferred from homology"/>
<dbReference type="PANTHER" id="PTHR11777">
    <property type="entry name" value="ALANYL-TRNA SYNTHETASE"/>
    <property type="match status" value="1"/>
</dbReference>
<comment type="subcellular location">
    <subcellularLocation>
        <location evidence="14">Cytoplasm</location>
    </subcellularLocation>
</comment>
<keyword evidence="6 14" id="KW-0547">Nucleotide-binding</keyword>
<dbReference type="GO" id="GO:0006419">
    <property type="term" value="P:alanyl-tRNA aminoacylation"/>
    <property type="evidence" value="ECO:0007669"/>
    <property type="project" value="UniProtKB-UniRule"/>
</dbReference>
<dbReference type="InterPro" id="IPR045864">
    <property type="entry name" value="aa-tRNA-synth_II/BPL/LPL"/>
</dbReference>
<dbReference type="Gene3D" id="3.10.310.40">
    <property type="match status" value="1"/>
</dbReference>
<evidence type="ECO:0000256" key="10">
    <source>
        <dbReference type="ARBA" id="ARBA00022917"/>
    </source>
</evidence>
<dbReference type="Pfam" id="PF01411">
    <property type="entry name" value="tRNA-synt_2c"/>
    <property type="match status" value="1"/>
</dbReference>
<dbReference type="GO" id="GO:0140096">
    <property type="term" value="F:catalytic activity, acting on a protein"/>
    <property type="evidence" value="ECO:0007669"/>
    <property type="project" value="UniProtKB-ARBA"/>
</dbReference>
<keyword evidence="8 14" id="KW-0067">ATP-binding</keyword>
<dbReference type="Proteomes" id="UP000242864">
    <property type="component" value="Chromosome"/>
</dbReference>
<keyword evidence="10 14" id="KW-0648">Protein biosynthesis</keyword>
<dbReference type="GO" id="GO:0008270">
    <property type="term" value="F:zinc ion binding"/>
    <property type="evidence" value="ECO:0007669"/>
    <property type="project" value="UniProtKB-UniRule"/>
</dbReference>
<evidence type="ECO:0000256" key="6">
    <source>
        <dbReference type="ARBA" id="ARBA00022741"/>
    </source>
</evidence>
<keyword evidence="11 14" id="KW-0030">Aminoacyl-tRNA synthetase</keyword>
<evidence type="ECO:0000256" key="2">
    <source>
        <dbReference type="ARBA" id="ARBA00022490"/>
    </source>
</evidence>
<comment type="cofactor">
    <cofactor evidence="14">
        <name>Zn(2+)</name>
        <dbReference type="ChEBI" id="CHEBI:29105"/>
    </cofactor>
    <text evidence="14">Binds 1 zinc ion per subunit.</text>
</comment>
<evidence type="ECO:0000256" key="1">
    <source>
        <dbReference type="ARBA" id="ARBA00008226"/>
    </source>
</evidence>
<dbReference type="GO" id="GO:0016740">
    <property type="term" value="F:transferase activity"/>
    <property type="evidence" value="ECO:0007669"/>
    <property type="project" value="UniProtKB-ARBA"/>
</dbReference>